<organism evidence="2 3">
    <name type="scientific">Rossellomorea vietnamensis</name>
    <dbReference type="NCBI Taxonomy" id="218284"/>
    <lineage>
        <taxon>Bacteria</taxon>
        <taxon>Bacillati</taxon>
        <taxon>Bacillota</taxon>
        <taxon>Bacilli</taxon>
        <taxon>Bacillales</taxon>
        <taxon>Bacillaceae</taxon>
        <taxon>Rossellomorea</taxon>
    </lineage>
</organism>
<evidence type="ECO:0000256" key="1">
    <source>
        <dbReference type="SAM" id="Phobius"/>
    </source>
</evidence>
<feature type="transmembrane region" description="Helical" evidence="1">
    <location>
        <begin position="21"/>
        <end position="42"/>
    </location>
</feature>
<dbReference type="GO" id="GO:0005886">
    <property type="term" value="C:plasma membrane"/>
    <property type="evidence" value="ECO:0007669"/>
    <property type="project" value="UniProtKB-SubCell"/>
</dbReference>
<dbReference type="Pfam" id="PF12679">
    <property type="entry name" value="ABC2_membrane_2"/>
    <property type="match status" value="1"/>
</dbReference>
<dbReference type="AlphaFoldDB" id="A0A5D4MIH0"/>
<gene>
    <name evidence="2" type="ORF">FZC84_02770</name>
</gene>
<dbReference type="GO" id="GO:0140359">
    <property type="term" value="F:ABC-type transporter activity"/>
    <property type="evidence" value="ECO:0007669"/>
    <property type="project" value="InterPro"/>
</dbReference>
<name>A0A5D4MIH0_9BACI</name>
<feature type="transmembrane region" description="Helical" evidence="1">
    <location>
        <begin position="153"/>
        <end position="175"/>
    </location>
</feature>
<feature type="transmembrane region" description="Helical" evidence="1">
    <location>
        <begin position="182"/>
        <end position="202"/>
    </location>
</feature>
<feature type="transmembrane region" description="Helical" evidence="1">
    <location>
        <begin position="115"/>
        <end position="141"/>
    </location>
</feature>
<accession>A0A5D4MIH0</accession>
<dbReference type="Proteomes" id="UP000325182">
    <property type="component" value="Unassembled WGS sequence"/>
</dbReference>
<comment type="caution">
    <text evidence="2">The sequence shown here is derived from an EMBL/GenBank/DDBJ whole genome shotgun (WGS) entry which is preliminary data.</text>
</comment>
<keyword evidence="1" id="KW-1133">Transmembrane helix</keyword>
<sequence>MKQFFVLLRKELLESRRNLKWIWMPIVFILFGITEPLTAFYMPDILDAVGNLPEGAVIEIPPPSSQEVLLAVISQYSTLGVLIIVLGFMGTVAGERKNGSASLVLVKPVSYFSYILSKWTAAMILVWVSYVMGMVSGWYYINILFDGIAVSDFIRTLLAYGFWLSFIVTLTIFFSSLTASPGLAAFSTIGVSIFITFLSSVLSNQLKWFPSQITSYLTEILGKGNWPTDLTMTLIATFVIIILIMAAAPFLFKKRELA</sequence>
<dbReference type="PANTHER" id="PTHR43471">
    <property type="entry name" value="ABC TRANSPORTER PERMEASE"/>
    <property type="match status" value="1"/>
</dbReference>
<proteinExistence type="predicted"/>
<reference evidence="2 3" key="1">
    <citation type="submission" date="2019-08" db="EMBL/GenBank/DDBJ databases">
        <title>Bacillus genomes from the desert of Cuatro Cienegas, Coahuila.</title>
        <authorList>
            <person name="Olmedo-Alvarez G."/>
        </authorList>
    </citation>
    <scope>NUCLEOTIDE SEQUENCE [LARGE SCALE GENOMIC DNA]</scope>
    <source>
        <strain evidence="2 3">CH128b_4D</strain>
    </source>
</reference>
<protein>
    <submittedName>
        <fullName evidence="2">ABC transporter permease subunit</fullName>
    </submittedName>
</protein>
<feature type="transmembrane region" description="Helical" evidence="1">
    <location>
        <begin position="230"/>
        <end position="252"/>
    </location>
</feature>
<keyword evidence="1" id="KW-0472">Membrane</keyword>
<evidence type="ECO:0000313" key="2">
    <source>
        <dbReference type="EMBL" id="TYS01705.1"/>
    </source>
</evidence>
<keyword evidence="1" id="KW-0812">Transmembrane</keyword>
<feature type="transmembrane region" description="Helical" evidence="1">
    <location>
        <begin position="68"/>
        <end position="94"/>
    </location>
</feature>
<dbReference type="EMBL" id="VTEG01000001">
    <property type="protein sequence ID" value="TYS01705.1"/>
    <property type="molecule type" value="Genomic_DNA"/>
</dbReference>
<evidence type="ECO:0000313" key="3">
    <source>
        <dbReference type="Proteomes" id="UP000325182"/>
    </source>
</evidence>